<dbReference type="InterPro" id="IPR034660">
    <property type="entry name" value="DinB/YfiT-like"/>
</dbReference>
<feature type="domain" description="MDMPI C-terminal" evidence="1">
    <location>
        <begin position="145"/>
        <end position="257"/>
    </location>
</feature>
<proteinExistence type="predicted"/>
<evidence type="ECO:0008006" key="4">
    <source>
        <dbReference type="Google" id="ProtNLM"/>
    </source>
</evidence>
<dbReference type="NCBIfam" id="TIGR03083">
    <property type="entry name" value="maleylpyruvate isomerase family mycothiol-dependent enzyme"/>
    <property type="match status" value="1"/>
</dbReference>
<dbReference type="InterPro" id="IPR010872">
    <property type="entry name" value="MDMPI_C-term_domain"/>
</dbReference>
<accession>A0A6J4NHN7</accession>
<evidence type="ECO:0000259" key="2">
    <source>
        <dbReference type="Pfam" id="PF11716"/>
    </source>
</evidence>
<protein>
    <recommendedName>
        <fullName evidence="4">Mycothiol-dependent maleylpyruvate isomerase metal-binding domain-containing protein</fullName>
    </recommendedName>
</protein>
<name>A0A6J4NHN7_9ACTN</name>
<organism evidence="3">
    <name type="scientific">uncultured Nocardioides sp</name>
    <dbReference type="NCBI Taxonomy" id="198441"/>
    <lineage>
        <taxon>Bacteria</taxon>
        <taxon>Bacillati</taxon>
        <taxon>Actinomycetota</taxon>
        <taxon>Actinomycetes</taxon>
        <taxon>Propionibacteriales</taxon>
        <taxon>Nocardioidaceae</taxon>
        <taxon>Nocardioides</taxon>
        <taxon>environmental samples</taxon>
    </lineage>
</organism>
<evidence type="ECO:0000313" key="3">
    <source>
        <dbReference type="EMBL" id="CAA9388425.1"/>
    </source>
</evidence>
<dbReference type="Pfam" id="PF11716">
    <property type="entry name" value="MDMPI_N"/>
    <property type="match status" value="1"/>
</dbReference>
<dbReference type="SUPFAM" id="SSF109854">
    <property type="entry name" value="DinB/YfiT-like putative metalloenzymes"/>
    <property type="match status" value="1"/>
</dbReference>
<dbReference type="GO" id="GO:0005886">
    <property type="term" value="C:plasma membrane"/>
    <property type="evidence" value="ECO:0007669"/>
    <property type="project" value="TreeGrafter"/>
</dbReference>
<dbReference type="AlphaFoldDB" id="A0A6J4NHN7"/>
<reference evidence="3" key="1">
    <citation type="submission" date="2020-02" db="EMBL/GenBank/DDBJ databases">
        <authorList>
            <person name="Meier V. D."/>
        </authorList>
    </citation>
    <scope>NUCLEOTIDE SEQUENCE</scope>
    <source>
        <strain evidence="3">AVDCRST_MAG32</strain>
    </source>
</reference>
<sequence>MPLPPETYVDHLRHESALFRTAALAADPAARVPGCPEWDATDLLWHLAEVQWHWAEAVEKRPAKPDETAMPPRPATREDVLAFFDDSQRRLVAALEAAQPGDEAWNWSSDQTVGFILRRQAHEALVHRVDAEQTAGAVSPVDPVLAADGVHEVLDVMLGGMPDWGHWEPLPHVLRVDCTDTGDQFWVRLGVFSGTDPDSGTTYADEEDLHVVAAPDDAETQPDVVVDGPAAALDLWLWDRGDDAEISVAGDREVFERFRAIAGTPID</sequence>
<dbReference type="GO" id="GO:0046872">
    <property type="term" value="F:metal ion binding"/>
    <property type="evidence" value="ECO:0007669"/>
    <property type="project" value="InterPro"/>
</dbReference>
<feature type="domain" description="Mycothiol-dependent maleylpyruvate isomerase metal-binding" evidence="2">
    <location>
        <begin position="11"/>
        <end position="131"/>
    </location>
</feature>
<dbReference type="Pfam" id="PF07398">
    <property type="entry name" value="MDMPI_C"/>
    <property type="match status" value="1"/>
</dbReference>
<gene>
    <name evidence="3" type="ORF">AVDCRST_MAG32-2147</name>
</gene>
<dbReference type="InterPro" id="IPR024344">
    <property type="entry name" value="MDMPI_metal-binding"/>
</dbReference>
<dbReference type="PANTHER" id="PTHR40758">
    <property type="entry name" value="CONSERVED PROTEIN"/>
    <property type="match status" value="1"/>
</dbReference>
<evidence type="ECO:0000259" key="1">
    <source>
        <dbReference type="Pfam" id="PF07398"/>
    </source>
</evidence>
<dbReference type="InterPro" id="IPR017517">
    <property type="entry name" value="Maleyloyr_isom"/>
</dbReference>
<dbReference type="PANTHER" id="PTHR40758:SF1">
    <property type="entry name" value="CONSERVED PROTEIN"/>
    <property type="match status" value="1"/>
</dbReference>
<dbReference type="EMBL" id="CADCUM010000088">
    <property type="protein sequence ID" value="CAA9388425.1"/>
    <property type="molecule type" value="Genomic_DNA"/>
</dbReference>
<dbReference type="Gene3D" id="1.20.120.450">
    <property type="entry name" value="dinb family like domain"/>
    <property type="match status" value="1"/>
</dbReference>